<dbReference type="InterPro" id="IPR020843">
    <property type="entry name" value="ER"/>
</dbReference>
<feature type="domain" description="Enoyl reductase (ER)" evidence="1">
    <location>
        <begin position="9"/>
        <end position="274"/>
    </location>
</feature>
<dbReference type="Gene3D" id="3.40.50.720">
    <property type="entry name" value="NAD(P)-binding Rossmann-like Domain"/>
    <property type="match status" value="1"/>
</dbReference>
<dbReference type="SMART" id="SM00829">
    <property type="entry name" value="PKS_ER"/>
    <property type="match status" value="1"/>
</dbReference>
<dbReference type="InterPro" id="IPR050700">
    <property type="entry name" value="YIM1/Zinc_Alcohol_DH_Fams"/>
</dbReference>
<comment type="caution">
    <text evidence="2">The sequence shown here is derived from an EMBL/GenBank/DDBJ whole genome shotgun (WGS) entry which is preliminary data.</text>
</comment>
<dbReference type="Gene3D" id="3.90.180.10">
    <property type="entry name" value="Medium-chain alcohol dehydrogenases, catalytic domain"/>
    <property type="match status" value="1"/>
</dbReference>
<evidence type="ECO:0000313" key="2">
    <source>
        <dbReference type="EMBL" id="MFL9923086.1"/>
    </source>
</evidence>
<dbReference type="InterPro" id="IPR011032">
    <property type="entry name" value="GroES-like_sf"/>
</dbReference>
<keyword evidence="3" id="KW-1185">Reference proteome</keyword>
<dbReference type="SUPFAM" id="SSF50129">
    <property type="entry name" value="GroES-like"/>
    <property type="match status" value="1"/>
</dbReference>
<gene>
    <name evidence="2" type="ORF">PQR62_02330</name>
</gene>
<dbReference type="InterPro" id="IPR013154">
    <property type="entry name" value="ADH-like_N"/>
</dbReference>
<proteinExistence type="predicted"/>
<sequence>MLVRVRAAGVNGLDWKIRDGSLQAVFQLTLPSTLGIELAGEVVGLGEGVDRFAIGMRVMGALGALGAYADLVVVAAEKLIRIPDALDDIHAAAVPVAALTAWQALFDAGQLQRGQTVLIHGAAGGVGGYAVQLAHRIGARVIATAQGVNSGYLRGLGADLVIDYRKTAFWEQVSDIDLVLDLVGGEVLANSWQVLAKEGRIVSTAAPEIMASTPTGKQGIWFQMQVDANKLAELAGMVAQGELKSEVSEVADLSDTPAVIERNKTGHGPGKAVIKLR</sequence>
<dbReference type="PANTHER" id="PTHR11695">
    <property type="entry name" value="ALCOHOL DEHYDROGENASE RELATED"/>
    <property type="match status" value="1"/>
</dbReference>
<dbReference type="EMBL" id="JAQQFM010000001">
    <property type="protein sequence ID" value="MFL9923086.1"/>
    <property type="molecule type" value="Genomic_DNA"/>
</dbReference>
<reference evidence="2 3" key="1">
    <citation type="journal article" date="2024" name="Chem. Sci.">
        <title>Discovery of megapolipeptins by genome mining of a Burkholderiales bacteria collection.</title>
        <authorList>
            <person name="Paulo B.S."/>
            <person name="Recchia M.J.J."/>
            <person name="Lee S."/>
            <person name="Fergusson C.H."/>
            <person name="Romanowski S.B."/>
            <person name="Hernandez A."/>
            <person name="Krull N."/>
            <person name="Liu D.Y."/>
            <person name="Cavanagh H."/>
            <person name="Bos A."/>
            <person name="Gray C.A."/>
            <person name="Murphy B.T."/>
            <person name="Linington R.G."/>
            <person name="Eustaquio A.S."/>
        </authorList>
    </citation>
    <scope>NUCLEOTIDE SEQUENCE [LARGE SCALE GENOMIC DNA]</scope>
    <source>
        <strain evidence="2 3">RL21-008-BIB-A</strain>
    </source>
</reference>
<protein>
    <submittedName>
        <fullName evidence="2">NADP-dependent oxidoreductase</fullName>
    </submittedName>
</protein>
<evidence type="ECO:0000313" key="3">
    <source>
        <dbReference type="Proteomes" id="UP001629246"/>
    </source>
</evidence>
<dbReference type="PANTHER" id="PTHR11695:SF294">
    <property type="entry name" value="RETICULON-4-INTERACTING PROTEIN 1, MITOCHONDRIAL"/>
    <property type="match status" value="1"/>
</dbReference>
<name>A0ABW9A3R9_9BURK</name>
<dbReference type="CDD" id="cd05289">
    <property type="entry name" value="MDR_like_2"/>
    <property type="match status" value="1"/>
</dbReference>
<dbReference type="Pfam" id="PF08240">
    <property type="entry name" value="ADH_N"/>
    <property type="match status" value="1"/>
</dbReference>
<dbReference type="Proteomes" id="UP001629246">
    <property type="component" value="Unassembled WGS sequence"/>
</dbReference>
<dbReference type="InterPro" id="IPR036291">
    <property type="entry name" value="NAD(P)-bd_dom_sf"/>
</dbReference>
<dbReference type="Pfam" id="PF13602">
    <property type="entry name" value="ADH_zinc_N_2"/>
    <property type="match status" value="1"/>
</dbReference>
<accession>A0ABW9A3R9</accession>
<organism evidence="2 3">
    <name type="scientific">Herbaspirillum lusitanum</name>
    <dbReference type="NCBI Taxonomy" id="213312"/>
    <lineage>
        <taxon>Bacteria</taxon>
        <taxon>Pseudomonadati</taxon>
        <taxon>Pseudomonadota</taxon>
        <taxon>Betaproteobacteria</taxon>
        <taxon>Burkholderiales</taxon>
        <taxon>Oxalobacteraceae</taxon>
        <taxon>Herbaspirillum</taxon>
    </lineage>
</organism>
<dbReference type="SUPFAM" id="SSF51735">
    <property type="entry name" value="NAD(P)-binding Rossmann-fold domains"/>
    <property type="match status" value="1"/>
</dbReference>
<evidence type="ECO:0000259" key="1">
    <source>
        <dbReference type="SMART" id="SM00829"/>
    </source>
</evidence>